<dbReference type="GO" id="GO:0050545">
    <property type="term" value="F:sulfopyruvate decarboxylase activity"/>
    <property type="evidence" value="ECO:0007669"/>
    <property type="project" value="TreeGrafter"/>
</dbReference>
<evidence type="ECO:0000256" key="2">
    <source>
        <dbReference type="ARBA" id="ARBA00009997"/>
    </source>
</evidence>
<comment type="cofactor">
    <cofactor evidence="1">
        <name>Mg(2+)</name>
        <dbReference type="ChEBI" id="CHEBI:18420"/>
    </cofactor>
</comment>
<reference evidence="8" key="1">
    <citation type="submission" date="2018-12" db="EMBL/GenBank/DDBJ databases">
        <title>Novel natural products biosynthetic potential of the class Ktedonobacteria.</title>
        <authorList>
            <person name="Zheng Y."/>
            <person name="Saitou A."/>
            <person name="Wang C.M."/>
            <person name="Toyoda A."/>
            <person name="Minakuchi Y."/>
            <person name="Sekiguchi Y."/>
            <person name="Ueda K."/>
            <person name="Takano H."/>
            <person name="Sakai Y."/>
            <person name="Yokota A."/>
            <person name="Yabe S."/>
        </authorList>
    </citation>
    <scope>NUCLEOTIDE SEQUENCE</scope>
    <source>
        <strain evidence="8">COM3</strain>
    </source>
</reference>
<dbReference type="Gene3D" id="3.90.1560.10">
    <property type="entry name" value="ComB-like"/>
    <property type="match status" value="1"/>
</dbReference>
<dbReference type="AlphaFoldDB" id="A0A455SLQ5"/>
<gene>
    <name evidence="8" type="primary">comB</name>
    <name evidence="8" type="ORF">KTC_40580</name>
</gene>
<proteinExistence type="inferred from homology"/>
<keyword evidence="5" id="KW-0378">Hydrolase</keyword>
<evidence type="ECO:0000256" key="1">
    <source>
        <dbReference type="ARBA" id="ARBA00001946"/>
    </source>
</evidence>
<dbReference type="EMBL" id="AP019376">
    <property type="protein sequence ID" value="BBH89307.1"/>
    <property type="molecule type" value="Genomic_DNA"/>
</dbReference>
<evidence type="ECO:0000256" key="3">
    <source>
        <dbReference type="ARBA" id="ARBA00012953"/>
    </source>
</evidence>
<dbReference type="InterPro" id="IPR036702">
    <property type="entry name" value="ComB-like_sf"/>
</dbReference>
<comment type="similarity">
    <text evidence="2">Belongs to the ComB family.</text>
</comment>
<dbReference type="GO" id="GO:0000287">
    <property type="term" value="F:magnesium ion binding"/>
    <property type="evidence" value="ECO:0007669"/>
    <property type="project" value="InterPro"/>
</dbReference>
<comment type="catalytic activity">
    <reaction evidence="7">
        <text>(2R)-O-phospho-3-sulfolactate + H2O = (2R)-3-sulfolactate + phosphate</text>
        <dbReference type="Rhea" id="RHEA:23416"/>
        <dbReference type="ChEBI" id="CHEBI:15377"/>
        <dbReference type="ChEBI" id="CHEBI:15597"/>
        <dbReference type="ChEBI" id="CHEBI:43474"/>
        <dbReference type="ChEBI" id="CHEBI:58738"/>
        <dbReference type="EC" id="3.1.3.71"/>
    </reaction>
</comment>
<dbReference type="SUPFAM" id="SSF142823">
    <property type="entry name" value="ComB-like"/>
    <property type="match status" value="1"/>
</dbReference>
<evidence type="ECO:0000256" key="6">
    <source>
        <dbReference type="ARBA" id="ARBA00022842"/>
    </source>
</evidence>
<dbReference type="Pfam" id="PF04029">
    <property type="entry name" value="2-ph_phosp"/>
    <property type="match status" value="1"/>
</dbReference>
<evidence type="ECO:0000256" key="7">
    <source>
        <dbReference type="ARBA" id="ARBA00033711"/>
    </source>
</evidence>
<protein>
    <recommendedName>
        <fullName evidence="4">Probable 2-phosphosulfolactate phosphatase</fullName>
        <ecNumber evidence="3">3.1.3.71</ecNumber>
    </recommendedName>
</protein>
<evidence type="ECO:0000313" key="8">
    <source>
        <dbReference type="EMBL" id="BBH89307.1"/>
    </source>
</evidence>
<keyword evidence="6" id="KW-0460">Magnesium</keyword>
<dbReference type="PANTHER" id="PTHR37311:SF1">
    <property type="entry name" value="2-PHOSPHOSULFOLACTATE PHOSPHATASE-RELATED"/>
    <property type="match status" value="1"/>
</dbReference>
<dbReference type="EC" id="3.1.3.71" evidence="3"/>
<sequence>MQLTIYFTPAEVATVRASALDVYIVIDLIRATTSMTTILDRGASRIYAAQTIEQAQEASRYLPGALLCGERNALQLPGFDFGNSPVQFLQAELIGKELVLTTTNGTRAFFACPPESVRLAGCFYNAQAVTSYALSQATNLGSNIAIVCAGEYGYFPLDDAVCAGYLAQMLIEQTPTLELHESVHAALALYQTYAPPKLLEYCRSARSVINAGLRADLDICVTYNASSSIARVTGKHPHTELLILERVPIAL</sequence>
<dbReference type="InterPro" id="IPR005238">
    <property type="entry name" value="ComB-like"/>
</dbReference>
<dbReference type="PANTHER" id="PTHR37311">
    <property type="entry name" value="2-PHOSPHOSULFOLACTATE PHOSPHATASE-RELATED"/>
    <property type="match status" value="1"/>
</dbReference>
<evidence type="ECO:0000256" key="5">
    <source>
        <dbReference type="ARBA" id="ARBA00022801"/>
    </source>
</evidence>
<evidence type="ECO:0000256" key="4">
    <source>
        <dbReference type="ARBA" id="ARBA00021948"/>
    </source>
</evidence>
<accession>A0A455SLQ5</accession>
<dbReference type="GO" id="GO:0050532">
    <property type="term" value="F:2-phosphosulfolactate phosphatase activity"/>
    <property type="evidence" value="ECO:0007669"/>
    <property type="project" value="UniProtKB-EC"/>
</dbReference>
<name>A0A455SLQ5_9CHLR</name>
<organism evidence="8">
    <name type="scientific">Thermosporothrix sp. COM3</name>
    <dbReference type="NCBI Taxonomy" id="2490863"/>
    <lineage>
        <taxon>Bacteria</taxon>
        <taxon>Bacillati</taxon>
        <taxon>Chloroflexota</taxon>
        <taxon>Ktedonobacteria</taxon>
        <taxon>Ktedonobacterales</taxon>
        <taxon>Thermosporotrichaceae</taxon>
        <taxon>Thermosporothrix</taxon>
    </lineage>
</organism>